<evidence type="ECO:0000313" key="1">
    <source>
        <dbReference type="EMBL" id="KAG8190445.1"/>
    </source>
</evidence>
<protein>
    <submittedName>
        <fullName evidence="1">Uncharacterized protein</fullName>
    </submittedName>
</protein>
<evidence type="ECO:0000313" key="2">
    <source>
        <dbReference type="Proteomes" id="UP000827092"/>
    </source>
</evidence>
<sequence length="164" mass="18486">MFEFKPMFCFSTARSQFQRDPQHLGNPLPDSYAADPGFQVLTSTLFAHLVAPTPNQETLSTIRTRRSITICPTDPAVAERFVTGLPFPKGQATTRPRLLVNAHKNNFFHRGELVLDESLNWSRTLVDTLTTRLHDASLECEVDSPVDLSQNFIAFEPLNLTRVL</sequence>
<gene>
    <name evidence="1" type="ORF">JTE90_009282</name>
</gene>
<comment type="caution">
    <text evidence="1">The sequence shown here is derived from an EMBL/GenBank/DDBJ whole genome shotgun (WGS) entry which is preliminary data.</text>
</comment>
<organism evidence="1 2">
    <name type="scientific">Oedothorax gibbosus</name>
    <dbReference type="NCBI Taxonomy" id="931172"/>
    <lineage>
        <taxon>Eukaryota</taxon>
        <taxon>Metazoa</taxon>
        <taxon>Ecdysozoa</taxon>
        <taxon>Arthropoda</taxon>
        <taxon>Chelicerata</taxon>
        <taxon>Arachnida</taxon>
        <taxon>Araneae</taxon>
        <taxon>Araneomorphae</taxon>
        <taxon>Entelegynae</taxon>
        <taxon>Araneoidea</taxon>
        <taxon>Linyphiidae</taxon>
        <taxon>Erigoninae</taxon>
        <taxon>Oedothorax</taxon>
    </lineage>
</organism>
<dbReference type="Proteomes" id="UP000827092">
    <property type="component" value="Unassembled WGS sequence"/>
</dbReference>
<accession>A0AAV6V3N5</accession>
<dbReference type="AlphaFoldDB" id="A0AAV6V3N5"/>
<dbReference type="EMBL" id="JAFNEN010000184">
    <property type="protein sequence ID" value="KAG8190445.1"/>
    <property type="molecule type" value="Genomic_DNA"/>
</dbReference>
<name>A0AAV6V3N5_9ARAC</name>
<keyword evidence="2" id="KW-1185">Reference proteome</keyword>
<proteinExistence type="predicted"/>
<reference evidence="1 2" key="1">
    <citation type="journal article" date="2022" name="Nat. Ecol. Evol.">
        <title>A masculinizing supergene underlies an exaggerated male reproductive morph in a spider.</title>
        <authorList>
            <person name="Hendrickx F."/>
            <person name="De Corte Z."/>
            <person name="Sonet G."/>
            <person name="Van Belleghem S.M."/>
            <person name="Kostlbacher S."/>
            <person name="Vangestel C."/>
        </authorList>
    </citation>
    <scope>NUCLEOTIDE SEQUENCE [LARGE SCALE GENOMIC DNA]</scope>
    <source>
        <strain evidence="1">W744_W776</strain>
    </source>
</reference>